<dbReference type="PANTHER" id="PTHR11063">
    <property type="entry name" value="GLUTAMATE SEMIALDEHYDE DEHYDROGENASE"/>
    <property type="match status" value="1"/>
</dbReference>
<comment type="caution">
    <text evidence="9">The sequence shown here is derived from an EMBL/GenBank/DDBJ whole genome shotgun (WGS) entry which is preliminary data.</text>
</comment>
<dbReference type="InterPro" id="IPR020593">
    <property type="entry name" value="G-glutamylP_reductase_CS"/>
</dbReference>
<evidence type="ECO:0000256" key="1">
    <source>
        <dbReference type="ARBA" id="ARBA00004985"/>
    </source>
</evidence>
<dbReference type="SUPFAM" id="SSF53720">
    <property type="entry name" value="ALDH-like"/>
    <property type="match status" value="1"/>
</dbReference>
<dbReference type="Gene3D" id="3.40.309.10">
    <property type="entry name" value="Aldehyde Dehydrogenase, Chain A, domain 2"/>
    <property type="match status" value="1"/>
</dbReference>
<dbReference type="EMBL" id="JAOQJU010000001">
    <property type="protein sequence ID" value="MCU6685174.1"/>
    <property type="molecule type" value="Genomic_DNA"/>
</dbReference>
<reference evidence="9 10" key="1">
    <citation type="journal article" date="2021" name="ISME Commun">
        <title>Automated analysis of genomic sequences facilitates high-throughput and comprehensive description of bacteria.</title>
        <authorList>
            <person name="Hitch T.C.A."/>
        </authorList>
    </citation>
    <scope>NUCLEOTIDE SEQUENCE [LARGE SCALE GENOMIC DNA]</scope>
    <source>
        <strain evidence="9 10">Sanger_03</strain>
    </source>
</reference>
<dbReference type="HAMAP" id="MF_00412">
    <property type="entry name" value="ProA"/>
    <property type="match status" value="1"/>
</dbReference>
<dbReference type="NCBIfam" id="TIGR00407">
    <property type="entry name" value="proA"/>
    <property type="match status" value="1"/>
</dbReference>
<dbReference type="InterPro" id="IPR016161">
    <property type="entry name" value="Ald_DH/histidinol_DH"/>
</dbReference>
<proteinExistence type="inferred from homology"/>
<organism evidence="9 10">
    <name type="scientific">Dorea acetigenes</name>
    <dbReference type="NCBI Taxonomy" id="2981787"/>
    <lineage>
        <taxon>Bacteria</taxon>
        <taxon>Bacillati</taxon>
        <taxon>Bacillota</taxon>
        <taxon>Clostridia</taxon>
        <taxon>Lachnospirales</taxon>
        <taxon>Lachnospiraceae</taxon>
        <taxon>Dorea</taxon>
    </lineage>
</organism>
<keyword evidence="4 7" id="KW-0521">NADP</keyword>
<comment type="similarity">
    <text evidence="7">Belongs to the gamma-glutamyl phosphate reductase family.</text>
</comment>
<dbReference type="InterPro" id="IPR016162">
    <property type="entry name" value="Ald_DH_N"/>
</dbReference>
<evidence type="ECO:0000256" key="2">
    <source>
        <dbReference type="ARBA" id="ARBA00022605"/>
    </source>
</evidence>
<dbReference type="PIRSF" id="PIRSF000151">
    <property type="entry name" value="GPR"/>
    <property type="match status" value="1"/>
</dbReference>
<evidence type="ECO:0000256" key="5">
    <source>
        <dbReference type="ARBA" id="ARBA00023002"/>
    </source>
</evidence>
<dbReference type="InterPro" id="IPR000965">
    <property type="entry name" value="GPR_dom"/>
</dbReference>
<gene>
    <name evidence="7" type="primary">proA</name>
    <name evidence="9" type="ORF">OCV99_01160</name>
</gene>
<comment type="function">
    <text evidence="7">Catalyzes the NADPH-dependent reduction of L-glutamate 5-phosphate into L-glutamate 5-semialdehyde and phosphate. The product spontaneously undergoes cyclization to form 1-pyrroline-5-carboxylate.</text>
</comment>
<keyword evidence="7" id="KW-0963">Cytoplasm</keyword>
<dbReference type="GO" id="GO:0004350">
    <property type="term" value="F:glutamate-5-semialdehyde dehydrogenase activity"/>
    <property type="evidence" value="ECO:0007669"/>
    <property type="project" value="UniProtKB-EC"/>
</dbReference>
<dbReference type="InterPro" id="IPR015590">
    <property type="entry name" value="Aldehyde_DH_dom"/>
</dbReference>
<dbReference type="InterPro" id="IPR012134">
    <property type="entry name" value="Glu-5-SA_DH"/>
</dbReference>
<feature type="domain" description="Aldehyde dehydrogenase" evidence="8">
    <location>
        <begin position="307"/>
        <end position="377"/>
    </location>
</feature>
<name>A0ABT2RIY7_9FIRM</name>
<accession>A0ABT2RIY7</accession>
<dbReference type="Gene3D" id="3.40.605.10">
    <property type="entry name" value="Aldehyde Dehydrogenase, Chain A, domain 1"/>
    <property type="match status" value="1"/>
</dbReference>
<evidence type="ECO:0000313" key="10">
    <source>
        <dbReference type="Proteomes" id="UP001652431"/>
    </source>
</evidence>
<keyword evidence="5 7" id="KW-0560">Oxidoreductase</keyword>
<feature type="domain" description="Aldehyde dehydrogenase" evidence="8">
    <location>
        <begin position="6"/>
        <end position="287"/>
    </location>
</feature>
<dbReference type="EC" id="1.2.1.41" evidence="7"/>
<comment type="pathway">
    <text evidence="1 7">Amino-acid biosynthesis; L-proline biosynthesis; L-glutamate 5-semialdehyde from L-glutamate: step 2/2.</text>
</comment>
<dbReference type="PROSITE" id="PS01223">
    <property type="entry name" value="PROA"/>
    <property type="match status" value="1"/>
</dbReference>
<keyword evidence="2 7" id="KW-0028">Amino-acid biosynthesis</keyword>
<evidence type="ECO:0000313" key="9">
    <source>
        <dbReference type="EMBL" id="MCU6685174.1"/>
    </source>
</evidence>
<dbReference type="InterPro" id="IPR016163">
    <property type="entry name" value="Ald_DH_C"/>
</dbReference>
<evidence type="ECO:0000259" key="8">
    <source>
        <dbReference type="Pfam" id="PF00171"/>
    </source>
</evidence>
<evidence type="ECO:0000256" key="6">
    <source>
        <dbReference type="ARBA" id="ARBA00049024"/>
    </source>
</evidence>
<dbReference type="RefSeq" id="WP_158367350.1">
    <property type="nucleotide sequence ID" value="NZ_JAOQJU010000001.1"/>
</dbReference>
<evidence type="ECO:0000256" key="3">
    <source>
        <dbReference type="ARBA" id="ARBA00022650"/>
    </source>
</evidence>
<sequence length="415" mass="45614">MSYMEAIGRQAKEAEKKVRILGQTEKNRGLRAAAEMLCARSGFILEENEKDVAMAEKRGMKESLIDRLRLTSERIEAMAEGLMQIADLEDPVGEIVSMKTRPNGLRIGKKRVSLGVVGIIYESRPNVTADAFGLCFKNGNVTILRGGSDAACSNKAIVQVIREGLVKENLPETAVLLVEDTNRAHVTEMLRMNSYIDVLIPRGGKGLIDHVVKNSTVPVIETGTGNCHVYVDEYADLQMAVNIIDNAKTQRTGVCNACESLVIHKNIAKEAIPAIYERLNKKQVEIRGDEAACAIQPGILAASEEDWGTEYLDKIISMKTVSSIEEAIEHINTYNTGHSESIITENYTNALKFQDEIDAAAVYVNASTRFTDGFEFGYGAEIGISTQKLHARGPMGLEALTTIKYIIFGNGQIRR</sequence>
<dbReference type="CDD" id="cd07079">
    <property type="entry name" value="ALDH_F18-19_ProA-GPR"/>
    <property type="match status" value="1"/>
</dbReference>
<evidence type="ECO:0000256" key="7">
    <source>
        <dbReference type="HAMAP-Rule" id="MF_00412"/>
    </source>
</evidence>
<evidence type="ECO:0000256" key="4">
    <source>
        <dbReference type="ARBA" id="ARBA00022857"/>
    </source>
</evidence>
<dbReference type="PANTHER" id="PTHR11063:SF8">
    <property type="entry name" value="DELTA-1-PYRROLINE-5-CARBOXYLATE SYNTHASE"/>
    <property type="match status" value="1"/>
</dbReference>
<dbReference type="Proteomes" id="UP001652431">
    <property type="component" value="Unassembled WGS sequence"/>
</dbReference>
<keyword evidence="10" id="KW-1185">Reference proteome</keyword>
<comment type="subcellular location">
    <subcellularLocation>
        <location evidence="7">Cytoplasm</location>
    </subcellularLocation>
</comment>
<dbReference type="NCBIfam" id="NF001221">
    <property type="entry name" value="PRK00197.1"/>
    <property type="match status" value="1"/>
</dbReference>
<comment type="catalytic activity">
    <reaction evidence="6 7">
        <text>L-glutamate 5-semialdehyde + phosphate + NADP(+) = L-glutamyl 5-phosphate + NADPH + H(+)</text>
        <dbReference type="Rhea" id="RHEA:19541"/>
        <dbReference type="ChEBI" id="CHEBI:15378"/>
        <dbReference type="ChEBI" id="CHEBI:43474"/>
        <dbReference type="ChEBI" id="CHEBI:57783"/>
        <dbReference type="ChEBI" id="CHEBI:58066"/>
        <dbReference type="ChEBI" id="CHEBI:58274"/>
        <dbReference type="ChEBI" id="CHEBI:58349"/>
        <dbReference type="EC" id="1.2.1.41"/>
    </reaction>
</comment>
<keyword evidence="3 7" id="KW-0641">Proline biosynthesis</keyword>
<protein>
    <recommendedName>
        <fullName evidence="7">Gamma-glutamyl phosphate reductase</fullName>
        <shortName evidence="7">GPR</shortName>
        <ecNumber evidence="7">1.2.1.41</ecNumber>
    </recommendedName>
    <alternativeName>
        <fullName evidence="7">Glutamate-5-semialdehyde dehydrogenase</fullName>
    </alternativeName>
    <alternativeName>
        <fullName evidence="7">Glutamyl-gamma-semialdehyde dehydrogenase</fullName>
        <shortName evidence="7">GSA dehydrogenase</shortName>
    </alternativeName>
</protein>
<dbReference type="Pfam" id="PF00171">
    <property type="entry name" value="Aldedh"/>
    <property type="match status" value="2"/>
</dbReference>